<dbReference type="Proteomes" id="UP000199227">
    <property type="component" value="Unassembled WGS sequence"/>
</dbReference>
<evidence type="ECO:0000256" key="9">
    <source>
        <dbReference type="ARBA" id="ARBA00012523"/>
    </source>
</evidence>
<evidence type="ECO:0000313" key="20">
    <source>
        <dbReference type="EMBL" id="SFP13734.1"/>
    </source>
</evidence>
<evidence type="ECO:0000256" key="11">
    <source>
        <dbReference type="ARBA" id="ARBA00022679"/>
    </source>
</evidence>
<dbReference type="PANTHER" id="PTHR34848">
    <property type="match status" value="1"/>
</dbReference>
<name>A0A1I5MW48_9BACT</name>
<dbReference type="AlphaFoldDB" id="A0A1I5MW48"/>
<keyword evidence="13 20" id="KW-0418">Kinase</keyword>
<dbReference type="Gene3D" id="3.40.50.300">
    <property type="entry name" value="P-loop containing nucleotide triphosphate hydrolases"/>
    <property type="match status" value="1"/>
</dbReference>
<dbReference type="STRING" id="223786.SAMN05216234_10747"/>
<dbReference type="PIRSF" id="PIRSF006135">
    <property type="entry name" value="CobU"/>
    <property type="match status" value="1"/>
</dbReference>
<accession>A0A1I5MW48</accession>
<evidence type="ECO:0000256" key="15">
    <source>
        <dbReference type="ARBA" id="ARBA00023134"/>
    </source>
</evidence>
<keyword evidence="14" id="KW-0067">ATP-binding</keyword>
<dbReference type="EC" id="2.7.1.156" evidence="8"/>
<evidence type="ECO:0000256" key="8">
    <source>
        <dbReference type="ARBA" id="ARBA00012016"/>
    </source>
</evidence>
<dbReference type="InterPro" id="IPR003203">
    <property type="entry name" value="CobU/CobP"/>
</dbReference>
<proteinExistence type="inferred from homology"/>
<keyword evidence="11 20" id="KW-0808">Transferase</keyword>
<dbReference type="GO" id="GO:0008820">
    <property type="term" value="F:cobinamide phosphate guanylyltransferase activity"/>
    <property type="evidence" value="ECO:0007669"/>
    <property type="project" value="UniProtKB-EC"/>
</dbReference>
<organism evidence="20 21">
    <name type="scientific">Hydrogenimonas thermophila</name>
    <dbReference type="NCBI Taxonomy" id="223786"/>
    <lineage>
        <taxon>Bacteria</taxon>
        <taxon>Pseudomonadati</taxon>
        <taxon>Campylobacterota</taxon>
        <taxon>Epsilonproteobacteria</taxon>
        <taxon>Campylobacterales</taxon>
        <taxon>Hydrogenimonadaceae</taxon>
        <taxon>Hydrogenimonas</taxon>
    </lineage>
</organism>
<keyword evidence="15 19" id="KW-0342">GTP-binding</keyword>
<comment type="function">
    <text evidence="4">Catalyzes ATP-dependent phosphorylation of adenosylcobinamide and addition of GMP to adenosylcobinamide phosphate.</text>
</comment>
<evidence type="ECO:0000256" key="19">
    <source>
        <dbReference type="PIRSR" id="PIRSR006135-2"/>
    </source>
</evidence>
<evidence type="ECO:0000256" key="4">
    <source>
        <dbReference type="ARBA" id="ARBA00003889"/>
    </source>
</evidence>
<evidence type="ECO:0000256" key="6">
    <source>
        <dbReference type="ARBA" id="ARBA00005159"/>
    </source>
</evidence>
<evidence type="ECO:0000256" key="12">
    <source>
        <dbReference type="ARBA" id="ARBA00022741"/>
    </source>
</evidence>
<feature type="binding site" evidence="19">
    <location>
        <position position="65"/>
    </location>
    <ligand>
        <name>GTP</name>
        <dbReference type="ChEBI" id="CHEBI:37565"/>
    </ligand>
</feature>
<feature type="binding site" evidence="19">
    <location>
        <begin position="8"/>
        <end position="15"/>
    </location>
    <ligand>
        <name>GTP</name>
        <dbReference type="ChEBI" id="CHEBI:37565"/>
    </ligand>
</feature>
<dbReference type="Pfam" id="PF02283">
    <property type="entry name" value="CobU"/>
    <property type="match status" value="1"/>
</dbReference>
<dbReference type="GO" id="GO:0009236">
    <property type="term" value="P:cobalamin biosynthetic process"/>
    <property type="evidence" value="ECO:0007669"/>
    <property type="project" value="UniProtKB-UniPathway"/>
</dbReference>
<comment type="catalytic activity">
    <reaction evidence="2">
        <text>adenosylcob(III)inamide phosphate + GTP + H(+) = adenosylcob(III)inamide-GDP + diphosphate</text>
        <dbReference type="Rhea" id="RHEA:22712"/>
        <dbReference type="ChEBI" id="CHEBI:15378"/>
        <dbReference type="ChEBI" id="CHEBI:33019"/>
        <dbReference type="ChEBI" id="CHEBI:37565"/>
        <dbReference type="ChEBI" id="CHEBI:58502"/>
        <dbReference type="ChEBI" id="CHEBI:60487"/>
        <dbReference type="EC" id="2.7.7.62"/>
    </reaction>
</comment>
<reference evidence="20 21" key="1">
    <citation type="submission" date="2016-10" db="EMBL/GenBank/DDBJ databases">
        <authorList>
            <person name="de Groot N.N."/>
        </authorList>
    </citation>
    <scope>NUCLEOTIDE SEQUENCE [LARGE SCALE GENOMIC DNA]</scope>
    <source>
        <strain evidence="20 21">EP1-55-1</strain>
    </source>
</reference>
<keyword evidence="10" id="KW-0169">Cobalamin biosynthesis</keyword>
<gene>
    <name evidence="20" type="ORF">SAMN05216234_10747</name>
</gene>
<evidence type="ECO:0000256" key="3">
    <source>
        <dbReference type="ARBA" id="ARBA00001522"/>
    </source>
</evidence>
<evidence type="ECO:0000256" key="16">
    <source>
        <dbReference type="ARBA" id="ARBA00029570"/>
    </source>
</evidence>
<evidence type="ECO:0000256" key="14">
    <source>
        <dbReference type="ARBA" id="ARBA00022840"/>
    </source>
</evidence>
<dbReference type="GO" id="GO:0005524">
    <property type="term" value="F:ATP binding"/>
    <property type="evidence" value="ECO:0007669"/>
    <property type="project" value="UniProtKB-KW"/>
</dbReference>
<evidence type="ECO:0000256" key="18">
    <source>
        <dbReference type="PIRSR" id="PIRSR006135-1"/>
    </source>
</evidence>
<evidence type="ECO:0000256" key="5">
    <source>
        <dbReference type="ARBA" id="ARBA00004692"/>
    </source>
</evidence>
<dbReference type="PANTHER" id="PTHR34848:SF1">
    <property type="entry name" value="BIFUNCTIONAL ADENOSYLCOBALAMIN BIOSYNTHESIS PROTEIN COBU"/>
    <property type="match status" value="1"/>
</dbReference>
<protein>
    <recommendedName>
        <fullName evidence="16">Adenosylcobinamide kinase</fullName>
        <ecNumber evidence="8">2.7.1.156</ecNumber>
        <ecNumber evidence="9">2.7.7.62</ecNumber>
    </recommendedName>
    <alternativeName>
        <fullName evidence="17">Adenosylcobinamide-phosphate guanylyltransferase</fullName>
    </alternativeName>
</protein>
<dbReference type="RefSeq" id="WP_245757016.1">
    <property type="nucleotide sequence ID" value="NZ_FOXB01000007.1"/>
</dbReference>
<comment type="pathway">
    <text evidence="5">Cofactor biosynthesis; adenosylcobalamin biosynthesis; adenosylcobalamin from cob(II)yrinate a,c-diamide: step 6/7.</text>
</comment>
<dbReference type="EMBL" id="FOXB01000007">
    <property type="protein sequence ID" value="SFP13734.1"/>
    <property type="molecule type" value="Genomic_DNA"/>
</dbReference>
<dbReference type="CDD" id="cd00544">
    <property type="entry name" value="CobU"/>
    <property type="match status" value="1"/>
</dbReference>
<dbReference type="InterPro" id="IPR027417">
    <property type="entry name" value="P-loop_NTPase"/>
</dbReference>
<keyword evidence="20" id="KW-0548">Nucleotidyltransferase</keyword>
<sequence length="165" mass="18632">MIKVLYFGGQKSGKSQLAQDRALAISNEKKPYYIATYDNSFGDLQMQQRIDNHQDSRGDSFITIEESRHLNSVISSGHTYLIDCMSMWILNTISWSQDEVLQELETLSKCDANILFVLNEVGSGVIPIDKVSREFVDRTGIVGQKLTSICDEVYEVKFGLGVRLK</sequence>
<evidence type="ECO:0000256" key="2">
    <source>
        <dbReference type="ARBA" id="ARBA00000711"/>
    </source>
</evidence>
<comment type="catalytic activity">
    <reaction evidence="1">
        <text>adenosylcob(III)inamide + ATP = adenosylcob(III)inamide phosphate + ADP + H(+)</text>
        <dbReference type="Rhea" id="RHEA:15769"/>
        <dbReference type="ChEBI" id="CHEBI:2480"/>
        <dbReference type="ChEBI" id="CHEBI:15378"/>
        <dbReference type="ChEBI" id="CHEBI:30616"/>
        <dbReference type="ChEBI" id="CHEBI:58502"/>
        <dbReference type="ChEBI" id="CHEBI:456216"/>
        <dbReference type="EC" id="2.7.1.156"/>
    </reaction>
</comment>
<evidence type="ECO:0000256" key="17">
    <source>
        <dbReference type="ARBA" id="ARBA00030571"/>
    </source>
</evidence>
<evidence type="ECO:0000256" key="13">
    <source>
        <dbReference type="ARBA" id="ARBA00022777"/>
    </source>
</evidence>
<comment type="similarity">
    <text evidence="7">Belongs to the CobU/CobP family.</text>
</comment>
<dbReference type="GO" id="GO:0043752">
    <property type="term" value="F:adenosylcobinamide kinase activity"/>
    <property type="evidence" value="ECO:0007669"/>
    <property type="project" value="UniProtKB-EC"/>
</dbReference>
<feature type="binding site" evidence="19">
    <location>
        <position position="83"/>
    </location>
    <ligand>
        <name>GTP</name>
        <dbReference type="ChEBI" id="CHEBI:37565"/>
    </ligand>
</feature>
<dbReference type="GO" id="GO:0005525">
    <property type="term" value="F:GTP binding"/>
    <property type="evidence" value="ECO:0007669"/>
    <property type="project" value="UniProtKB-KW"/>
</dbReference>
<evidence type="ECO:0000256" key="7">
    <source>
        <dbReference type="ARBA" id="ARBA00007490"/>
    </source>
</evidence>
<comment type="pathway">
    <text evidence="6">Cofactor biosynthesis; adenosylcobalamin biosynthesis; adenosylcobalamin from cob(II)yrinate a,c-diamide: step 5/7.</text>
</comment>
<keyword evidence="12 19" id="KW-0547">Nucleotide-binding</keyword>
<evidence type="ECO:0000256" key="10">
    <source>
        <dbReference type="ARBA" id="ARBA00022573"/>
    </source>
</evidence>
<dbReference type="UniPathway" id="UPA00148">
    <property type="reaction ID" value="UER00236"/>
</dbReference>
<feature type="active site" description="GMP-histidine intermediate" evidence="18">
    <location>
        <position position="53"/>
    </location>
</feature>
<comment type="catalytic activity">
    <reaction evidence="3">
        <text>adenosylcob(III)inamide + GTP = adenosylcob(III)inamide phosphate + GDP + H(+)</text>
        <dbReference type="Rhea" id="RHEA:15765"/>
        <dbReference type="ChEBI" id="CHEBI:2480"/>
        <dbReference type="ChEBI" id="CHEBI:15378"/>
        <dbReference type="ChEBI" id="CHEBI:37565"/>
        <dbReference type="ChEBI" id="CHEBI:58189"/>
        <dbReference type="ChEBI" id="CHEBI:58502"/>
        <dbReference type="EC" id="2.7.1.156"/>
    </reaction>
</comment>
<evidence type="ECO:0000313" key="21">
    <source>
        <dbReference type="Proteomes" id="UP000199227"/>
    </source>
</evidence>
<keyword evidence="21" id="KW-1185">Reference proteome</keyword>
<dbReference type="SUPFAM" id="SSF52540">
    <property type="entry name" value="P-loop containing nucleoside triphosphate hydrolases"/>
    <property type="match status" value="1"/>
</dbReference>
<evidence type="ECO:0000256" key="1">
    <source>
        <dbReference type="ARBA" id="ARBA00000312"/>
    </source>
</evidence>
<dbReference type="EC" id="2.7.7.62" evidence="9"/>